<keyword evidence="6" id="KW-1185">Reference proteome</keyword>
<dbReference type="Proteomes" id="UP000677228">
    <property type="component" value="Unassembled WGS sequence"/>
</dbReference>
<dbReference type="OrthoDB" id="5986190at2759"/>
<dbReference type="PANTHER" id="PTHR19959">
    <property type="entry name" value="KINESIN LIGHT CHAIN"/>
    <property type="match status" value="1"/>
</dbReference>
<dbReference type="PANTHER" id="PTHR19959:SF119">
    <property type="entry name" value="FUNGAL LIPASE-LIKE DOMAIN-CONTAINING PROTEIN"/>
    <property type="match status" value="1"/>
</dbReference>
<dbReference type="Gene3D" id="1.25.40.10">
    <property type="entry name" value="Tetratricopeptide repeat domain"/>
    <property type="match status" value="1"/>
</dbReference>
<evidence type="ECO:0000256" key="1">
    <source>
        <dbReference type="PROSITE-ProRule" id="PRU00339"/>
    </source>
</evidence>
<dbReference type="Proteomes" id="UP000663829">
    <property type="component" value="Unassembled WGS sequence"/>
</dbReference>
<feature type="repeat" description="TPR" evidence="1">
    <location>
        <begin position="108"/>
        <end position="141"/>
    </location>
</feature>
<evidence type="ECO:0000313" key="3">
    <source>
        <dbReference type="EMBL" id="CAF1582464.1"/>
    </source>
</evidence>
<evidence type="ECO:0000313" key="6">
    <source>
        <dbReference type="Proteomes" id="UP000663829"/>
    </source>
</evidence>
<dbReference type="PROSITE" id="PS50005">
    <property type="entry name" value="TPR"/>
    <property type="match status" value="1"/>
</dbReference>
<dbReference type="Proteomes" id="UP000681722">
    <property type="component" value="Unassembled WGS sequence"/>
</dbReference>
<dbReference type="AlphaFoldDB" id="A0A815ZH98"/>
<keyword evidence="1" id="KW-0802">TPR repeat</keyword>
<dbReference type="EMBL" id="CAJNOK010029573">
    <property type="protein sequence ID" value="CAF1449447.1"/>
    <property type="molecule type" value="Genomic_DNA"/>
</dbReference>
<evidence type="ECO:0008006" key="7">
    <source>
        <dbReference type="Google" id="ProtNLM"/>
    </source>
</evidence>
<proteinExistence type="predicted"/>
<dbReference type="Proteomes" id="UP000682733">
    <property type="component" value="Unassembled WGS sequence"/>
</dbReference>
<evidence type="ECO:0000313" key="5">
    <source>
        <dbReference type="EMBL" id="CAF4450584.1"/>
    </source>
</evidence>
<comment type="caution">
    <text evidence="3">The sequence shown here is derived from an EMBL/GenBank/DDBJ whole genome shotgun (WGS) entry which is preliminary data.</text>
</comment>
<gene>
    <name evidence="3" type="ORF">GPM918_LOCUS41189</name>
    <name evidence="2" type="ORF">OVA965_LOCUS34767</name>
    <name evidence="5" type="ORF">SRO942_LOCUS42212</name>
    <name evidence="4" type="ORF">TMI583_LOCUS35708</name>
</gene>
<evidence type="ECO:0000313" key="2">
    <source>
        <dbReference type="EMBL" id="CAF1449447.1"/>
    </source>
</evidence>
<sequence length="170" mass="19931">MNLSPNGWKLLQHCVYLDENFISIDILKEILTEEKSDNEIDIDKEKEALEGTFIMQEIEDNENLANLYLKKAKYDENKLCNFKTLLKYHENNLKILKTLYEGSHALITKSLNNVGCIYDQLGDAQKRLEYFEQALKMRRDLFRDSHSDVAQSLNNMGYIYGNYKSLVYTL</sequence>
<dbReference type="InterPro" id="IPR019734">
    <property type="entry name" value="TPR_rpt"/>
</dbReference>
<name>A0A815ZH98_9BILA</name>
<dbReference type="InterPro" id="IPR011990">
    <property type="entry name" value="TPR-like_helical_dom_sf"/>
</dbReference>
<dbReference type="Pfam" id="PF13424">
    <property type="entry name" value="TPR_12"/>
    <property type="match status" value="1"/>
</dbReference>
<dbReference type="EMBL" id="CAJOBC010097883">
    <property type="protein sequence ID" value="CAF4450584.1"/>
    <property type="molecule type" value="Genomic_DNA"/>
</dbReference>
<dbReference type="SUPFAM" id="SSF48452">
    <property type="entry name" value="TPR-like"/>
    <property type="match status" value="1"/>
</dbReference>
<evidence type="ECO:0000313" key="4">
    <source>
        <dbReference type="EMBL" id="CAF4244425.1"/>
    </source>
</evidence>
<protein>
    <recommendedName>
        <fullName evidence="7">Kinesin light chain</fullName>
    </recommendedName>
</protein>
<accession>A0A815ZH98</accession>
<dbReference type="EMBL" id="CAJNOQ010031900">
    <property type="protein sequence ID" value="CAF1582464.1"/>
    <property type="molecule type" value="Genomic_DNA"/>
</dbReference>
<organism evidence="3 6">
    <name type="scientific">Didymodactylos carnosus</name>
    <dbReference type="NCBI Taxonomy" id="1234261"/>
    <lineage>
        <taxon>Eukaryota</taxon>
        <taxon>Metazoa</taxon>
        <taxon>Spiralia</taxon>
        <taxon>Gnathifera</taxon>
        <taxon>Rotifera</taxon>
        <taxon>Eurotatoria</taxon>
        <taxon>Bdelloidea</taxon>
        <taxon>Philodinida</taxon>
        <taxon>Philodinidae</taxon>
        <taxon>Didymodactylos</taxon>
    </lineage>
</organism>
<reference evidence="3" key="1">
    <citation type="submission" date="2021-02" db="EMBL/GenBank/DDBJ databases">
        <authorList>
            <person name="Nowell W R."/>
        </authorList>
    </citation>
    <scope>NUCLEOTIDE SEQUENCE</scope>
</reference>
<dbReference type="EMBL" id="CAJOBA010051409">
    <property type="protein sequence ID" value="CAF4244425.1"/>
    <property type="molecule type" value="Genomic_DNA"/>
</dbReference>